<evidence type="ECO:0000256" key="2">
    <source>
        <dbReference type="ARBA" id="ARBA00023315"/>
    </source>
</evidence>
<protein>
    <recommendedName>
        <fullName evidence="3">Trichothecene 3-O-acetyltransferase-like N-terminal domain-containing protein</fullName>
    </recommendedName>
</protein>
<dbReference type="EMBL" id="JAQIZZ010000001">
    <property type="protein sequence ID" value="KAJ5557238.1"/>
    <property type="molecule type" value="Genomic_DNA"/>
</dbReference>
<keyword evidence="1" id="KW-0808">Transferase</keyword>
<keyword evidence="2" id="KW-0012">Acyltransferase</keyword>
<dbReference type="PANTHER" id="PTHR31642">
    <property type="entry name" value="TRICHOTHECENE 3-O-ACETYLTRANSFERASE"/>
    <property type="match status" value="1"/>
</dbReference>
<evidence type="ECO:0000259" key="3">
    <source>
        <dbReference type="Pfam" id="PF22664"/>
    </source>
</evidence>
<dbReference type="AlphaFoldDB" id="A0AAD6GLZ7"/>
<proteinExistence type="predicted"/>
<dbReference type="GO" id="GO:0016747">
    <property type="term" value="F:acyltransferase activity, transferring groups other than amino-acyl groups"/>
    <property type="evidence" value="ECO:0007669"/>
    <property type="project" value="TreeGrafter"/>
</dbReference>
<dbReference type="Pfam" id="PF22664">
    <property type="entry name" value="TRI-like_N"/>
    <property type="match status" value="1"/>
</dbReference>
<reference evidence="4 5" key="1">
    <citation type="journal article" date="2023" name="IMA Fungus">
        <title>Comparative genomic study of the Penicillium genus elucidates a diverse pangenome and 15 lateral gene transfer events.</title>
        <authorList>
            <person name="Petersen C."/>
            <person name="Sorensen T."/>
            <person name="Nielsen M.R."/>
            <person name="Sondergaard T.E."/>
            <person name="Sorensen J.L."/>
            <person name="Fitzpatrick D.A."/>
            <person name="Frisvad J.C."/>
            <person name="Nielsen K.L."/>
        </authorList>
    </citation>
    <scope>NUCLEOTIDE SEQUENCE [LARGE SCALE GENOMIC DNA]</scope>
    <source>
        <strain evidence="4 5">IBT 35679</strain>
    </source>
</reference>
<comment type="caution">
    <text evidence="4">The sequence shown here is derived from an EMBL/GenBank/DDBJ whole genome shotgun (WGS) entry which is preliminary data.</text>
</comment>
<name>A0AAD6GLZ7_9EURO</name>
<evidence type="ECO:0000256" key="1">
    <source>
        <dbReference type="ARBA" id="ARBA00022679"/>
    </source>
</evidence>
<dbReference type="Proteomes" id="UP001220324">
    <property type="component" value="Unassembled WGS sequence"/>
</dbReference>
<sequence>MNAFPGMQDVWGQLPRMKGYTHLAACFSQPETSRETIAAHLQAAIHKITSALPWLGGAVINPNTSQKCTGNFTVIRCPQTENILKIQDRSEDCPSFNEILHDKASSDQLDGNLLSAETAMPDAYTETEANPAPVLTLTASWIQGGVVLDCAAQHNILDMGGIDQFFQLLAIALQDKEFSDVVIAANTQDRLSMFPLLGAGDKRYDHSKMRCQSSFTSTPRPNPPPGPKPGFHYFRFSASNLTQLTVFAETPSTDDALSAFIWKRLSAIRYRHQNPNSITGFSRAVDLRRTLNVPTDYMGVTVMKTSSRMTFNEMEQSSLADIAAQLRQDVRRVRDQYFLRSLATLIAEEPDKSTISFVDGFNPDTWINASSWAGAATHRLDYGLLGKPAFVRRPKAKPVQGLLFFLPMMDDGDVDVLLCLNNWEIRGLCEDLEWCQYATYIG</sequence>
<organism evidence="4 5">
    <name type="scientific">Penicillium frequentans</name>
    <dbReference type="NCBI Taxonomy" id="3151616"/>
    <lineage>
        <taxon>Eukaryota</taxon>
        <taxon>Fungi</taxon>
        <taxon>Dikarya</taxon>
        <taxon>Ascomycota</taxon>
        <taxon>Pezizomycotina</taxon>
        <taxon>Eurotiomycetes</taxon>
        <taxon>Eurotiomycetidae</taxon>
        <taxon>Eurotiales</taxon>
        <taxon>Aspergillaceae</taxon>
        <taxon>Penicillium</taxon>
    </lineage>
</organism>
<evidence type="ECO:0000313" key="4">
    <source>
        <dbReference type="EMBL" id="KAJ5557238.1"/>
    </source>
</evidence>
<dbReference type="InterPro" id="IPR054710">
    <property type="entry name" value="Tri101-like_N"/>
</dbReference>
<gene>
    <name evidence="4" type="ORF">N7494_001153</name>
</gene>
<dbReference type="InterPro" id="IPR023213">
    <property type="entry name" value="CAT-like_dom_sf"/>
</dbReference>
<dbReference type="Gene3D" id="3.30.559.10">
    <property type="entry name" value="Chloramphenicol acetyltransferase-like domain"/>
    <property type="match status" value="2"/>
</dbReference>
<dbReference type="InterPro" id="IPR050317">
    <property type="entry name" value="Plant_Fungal_Acyltransferase"/>
</dbReference>
<evidence type="ECO:0000313" key="5">
    <source>
        <dbReference type="Proteomes" id="UP001220324"/>
    </source>
</evidence>
<feature type="domain" description="Trichothecene 3-O-acetyltransferase-like N-terminal" evidence="3">
    <location>
        <begin position="20"/>
        <end position="170"/>
    </location>
</feature>
<dbReference type="PANTHER" id="PTHR31642:SF270">
    <property type="entry name" value="O-ACYLTRANSFERASE AUSQ"/>
    <property type="match status" value="1"/>
</dbReference>
<accession>A0AAD6GLZ7</accession>
<keyword evidence="5" id="KW-1185">Reference proteome</keyword>